<evidence type="ECO:0000313" key="4">
    <source>
        <dbReference type="Proteomes" id="UP000239939"/>
    </source>
</evidence>
<evidence type="ECO:0000259" key="2">
    <source>
        <dbReference type="PROSITE" id="PS50110"/>
    </source>
</evidence>
<dbReference type="InterPro" id="IPR001789">
    <property type="entry name" value="Sig_transdc_resp-reg_receiver"/>
</dbReference>
<dbReference type="Proteomes" id="UP000239939">
    <property type="component" value="Unassembled WGS sequence"/>
</dbReference>
<evidence type="ECO:0000256" key="1">
    <source>
        <dbReference type="PROSITE-ProRule" id="PRU00169"/>
    </source>
</evidence>
<evidence type="ECO:0000313" key="3">
    <source>
        <dbReference type="EMBL" id="PPU85879.1"/>
    </source>
</evidence>
<feature type="domain" description="Response regulatory" evidence="2">
    <location>
        <begin position="5"/>
        <end position="116"/>
    </location>
</feature>
<dbReference type="PROSITE" id="PS50110">
    <property type="entry name" value="RESPONSE_REGULATORY"/>
    <property type="match status" value="1"/>
</dbReference>
<keyword evidence="4" id="KW-1185">Reference proteome</keyword>
<dbReference type="AlphaFoldDB" id="A0A2S7E6Y8"/>
<organism evidence="3 4">
    <name type="scientific">Xanthomonas populi</name>
    <dbReference type="NCBI Taxonomy" id="53414"/>
    <lineage>
        <taxon>Bacteria</taxon>
        <taxon>Pseudomonadati</taxon>
        <taxon>Pseudomonadota</taxon>
        <taxon>Gammaproteobacteria</taxon>
        <taxon>Lysobacterales</taxon>
        <taxon>Lysobacteraceae</taxon>
        <taxon>Xanthomonas</taxon>
    </lineage>
</organism>
<dbReference type="EMBL" id="MDEJ01000226">
    <property type="protein sequence ID" value="PPU85879.1"/>
    <property type="molecule type" value="Genomic_DNA"/>
</dbReference>
<feature type="modified residue" description="4-aspartylphosphate" evidence="1">
    <location>
        <position position="55"/>
    </location>
</feature>
<dbReference type="SUPFAM" id="SSF52172">
    <property type="entry name" value="CheY-like"/>
    <property type="match status" value="1"/>
</dbReference>
<proteinExistence type="predicted"/>
<dbReference type="Gene3D" id="3.40.50.2300">
    <property type="match status" value="1"/>
</dbReference>
<protein>
    <submittedName>
        <fullName evidence="3">Response regulator</fullName>
    </submittedName>
</protein>
<dbReference type="InterPro" id="IPR011006">
    <property type="entry name" value="CheY-like_superfamily"/>
</dbReference>
<keyword evidence="1" id="KW-0597">Phosphoprotein</keyword>
<dbReference type="GO" id="GO:0000160">
    <property type="term" value="P:phosphorelay signal transduction system"/>
    <property type="evidence" value="ECO:0007669"/>
    <property type="project" value="InterPro"/>
</dbReference>
<reference evidence="4" key="1">
    <citation type="submission" date="2016-08" db="EMBL/GenBank/DDBJ databases">
        <authorList>
            <person name="Merda D."/>
            <person name="Briand M."/>
            <person name="Taghouti G."/>
            <person name="Carrere S."/>
            <person name="Gouzy J."/>
            <person name="Portier P."/>
            <person name="Jacques M.-A."/>
            <person name="Fischer-Le Saux M."/>
        </authorList>
    </citation>
    <scope>NUCLEOTIDE SEQUENCE [LARGE SCALE GENOMIC DNA]</scope>
    <source>
        <strain evidence="4">CFBP1817</strain>
    </source>
</reference>
<name>A0A2S7E6Y8_9XANT</name>
<dbReference type="OrthoDB" id="582170at2"/>
<gene>
    <name evidence="3" type="ORF">XpopCFBP1817_19770</name>
</gene>
<dbReference type="SMART" id="SM00448">
    <property type="entry name" value="REC"/>
    <property type="match status" value="1"/>
</dbReference>
<accession>A0A2S7E6Y8</accession>
<comment type="caution">
    <text evidence="3">The sequence shown here is derived from an EMBL/GenBank/DDBJ whole genome shotgun (WGS) entry which is preliminary data.</text>
</comment>
<sequence>MRGVRVLVVENDDMNAMLLELQLVQAGAAVLGPVGEVAEALQLIKADAPDMAVLDYRLGNGQTSEPIARLLSELGIPFVLATGVASGSIPGGFERGVILTKPYLSEELVGALSRARQLSDANSLKEPLKTPAICHH</sequence>